<evidence type="ECO:0000256" key="1">
    <source>
        <dbReference type="ARBA" id="ARBA00001974"/>
    </source>
</evidence>
<sequence length="503" mass="54306">MNTAPSERFDYVVVGAGTAGCVLAARLSENPHNRVLLLEAGPAADDPRIHRPSAWHQLLGGPLDWQYRTEPQEQLNRRRLDWPRGRVVGGSGAINAMVHIRGNACDYEEWRRWGGDLWTADIVLGSLRQIESSAPYPGYGSIGIATNSRPHPFAVAFVEAAQKCGLRHNEDFNAGAQEGVGFYRTTRVGRRRHHTASAYLEPARARANLVVRSDATVRRLRISGGRVTAVEYLRAGEARCATSEREVVLCAGAVASPQLLLLSGIGPAEQLRGHGISVVVDLPGVGENLHDHIQVAVSYPTAGSHPLSPESNLGEAGGFISSRPGLPAPDIQLSFAPMLGLNHARDLGGGFTIGPAVTRPSSRGRMWLRSADPDEHPCLDPRYLSDPMDLETLVEGVRIAQEIAETSPLADLITTAPQWPATRREREQFVRASAQTQFHPVGTCRFGTDRLAVVDPRLRVHGVSGLRVADASVIPTMVTGNVQAAVFAVAERAAAMIGEEEQP</sequence>
<evidence type="ECO:0000256" key="2">
    <source>
        <dbReference type="ARBA" id="ARBA00010790"/>
    </source>
</evidence>
<evidence type="ECO:0000256" key="3">
    <source>
        <dbReference type="ARBA" id="ARBA00022630"/>
    </source>
</evidence>
<feature type="binding site" evidence="5">
    <location>
        <position position="217"/>
    </location>
    <ligand>
        <name>FAD</name>
        <dbReference type="ChEBI" id="CHEBI:57692"/>
    </ligand>
</feature>
<evidence type="ECO:0000256" key="4">
    <source>
        <dbReference type="ARBA" id="ARBA00022827"/>
    </source>
</evidence>
<accession>A0A1C4XXU3</accession>
<name>A0A1C4XXU3_9ACTN</name>
<dbReference type="PIRSF" id="PIRSF000137">
    <property type="entry name" value="Alcohol_oxidase"/>
    <property type="match status" value="1"/>
</dbReference>
<dbReference type="RefSeq" id="WP_091284626.1">
    <property type="nucleotide sequence ID" value="NZ_FMCW01000031.1"/>
</dbReference>
<organism evidence="7 8">
    <name type="scientific">Micromonospora haikouensis</name>
    <dbReference type="NCBI Taxonomy" id="686309"/>
    <lineage>
        <taxon>Bacteria</taxon>
        <taxon>Bacillati</taxon>
        <taxon>Actinomycetota</taxon>
        <taxon>Actinomycetes</taxon>
        <taxon>Micromonosporales</taxon>
        <taxon>Micromonosporaceae</taxon>
        <taxon>Micromonospora</taxon>
    </lineage>
</organism>
<evidence type="ECO:0000313" key="8">
    <source>
        <dbReference type="Proteomes" id="UP000199375"/>
    </source>
</evidence>
<keyword evidence="3" id="KW-0285">Flavoprotein</keyword>
<dbReference type="PROSITE" id="PS00624">
    <property type="entry name" value="GMC_OXRED_2"/>
    <property type="match status" value="1"/>
</dbReference>
<dbReference type="InterPro" id="IPR036188">
    <property type="entry name" value="FAD/NAD-bd_sf"/>
</dbReference>
<comment type="similarity">
    <text evidence="2">Belongs to the GMC oxidoreductase family.</text>
</comment>
<evidence type="ECO:0000256" key="5">
    <source>
        <dbReference type="PIRSR" id="PIRSR000137-2"/>
    </source>
</evidence>
<dbReference type="EMBL" id="FMCW01000031">
    <property type="protein sequence ID" value="SCF13287.1"/>
    <property type="molecule type" value="Genomic_DNA"/>
</dbReference>
<dbReference type="Pfam" id="PF05199">
    <property type="entry name" value="GMC_oxred_C"/>
    <property type="match status" value="1"/>
</dbReference>
<proteinExistence type="inferred from homology"/>
<dbReference type="GO" id="GO:0016614">
    <property type="term" value="F:oxidoreductase activity, acting on CH-OH group of donors"/>
    <property type="evidence" value="ECO:0007669"/>
    <property type="project" value="InterPro"/>
</dbReference>
<gene>
    <name evidence="7" type="ORF">GA0070558_13143</name>
</gene>
<dbReference type="InterPro" id="IPR012132">
    <property type="entry name" value="GMC_OxRdtase"/>
</dbReference>
<dbReference type="SUPFAM" id="SSF54373">
    <property type="entry name" value="FAD-linked reductases, C-terminal domain"/>
    <property type="match status" value="1"/>
</dbReference>
<dbReference type="Pfam" id="PF00732">
    <property type="entry name" value="GMC_oxred_N"/>
    <property type="match status" value="1"/>
</dbReference>
<dbReference type="InterPro" id="IPR000172">
    <property type="entry name" value="GMC_OxRdtase_N"/>
</dbReference>
<dbReference type="InterPro" id="IPR007867">
    <property type="entry name" value="GMC_OxRtase_C"/>
</dbReference>
<dbReference type="PANTHER" id="PTHR11552">
    <property type="entry name" value="GLUCOSE-METHANOL-CHOLINE GMC OXIDOREDUCTASE"/>
    <property type="match status" value="1"/>
</dbReference>
<dbReference type="Proteomes" id="UP000199375">
    <property type="component" value="Unassembled WGS sequence"/>
</dbReference>
<evidence type="ECO:0000313" key="7">
    <source>
        <dbReference type="EMBL" id="SCF13287.1"/>
    </source>
</evidence>
<dbReference type="Gene3D" id="3.50.50.60">
    <property type="entry name" value="FAD/NAD(P)-binding domain"/>
    <property type="match status" value="1"/>
</dbReference>
<dbReference type="GO" id="GO:0050660">
    <property type="term" value="F:flavin adenine dinucleotide binding"/>
    <property type="evidence" value="ECO:0007669"/>
    <property type="project" value="InterPro"/>
</dbReference>
<reference evidence="7 8" key="1">
    <citation type="submission" date="2016-06" db="EMBL/GenBank/DDBJ databases">
        <authorList>
            <person name="Kjaerup R.B."/>
            <person name="Dalgaard T.S."/>
            <person name="Juul-Madsen H.R."/>
        </authorList>
    </citation>
    <scope>NUCLEOTIDE SEQUENCE [LARGE SCALE GENOMIC DNA]</scope>
    <source>
        <strain evidence="7 8">DSM 45626</strain>
    </source>
</reference>
<feature type="binding site" evidence="5">
    <location>
        <position position="87"/>
    </location>
    <ligand>
        <name>FAD</name>
        <dbReference type="ChEBI" id="CHEBI:57692"/>
    </ligand>
</feature>
<feature type="domain" description="Glucose-methanol-choline oxidoreductase N-terminal" evidence="6">
    <location>
        <begin position="252"/>
        <end position="266"/>
    </location>
</feature>
<keyword evidence="4 5" id="KW-0274">FAD</keyword>
<dbReference type="PANTHER" id="PTHR11552:SF147">
    <property type="entry name" value="CHOLINE DEHYDROGENASE, MITOCHONDRIAL"/>
    <property type="match status" value="1"/>
</dbReference>
<evidence type="ECO:0000259" key="6">
    <source>
        <dbReference type="PROSITE" id="PS00624"/>
    </source>
</evidence>
<dbReference type="AlphaFoldDB" id="A0A1C4XXU3"/>
<feature type="binding site" evidence="5">
    <location>
        <begin position="95"/>
        <end position="98"/>
    </location>
    <ligand>
        <name>FAD</name>
        <dbReference type="ChEBI" id="CHEBI:57692"/>
    </ligand>
</feature>
<protein>
    <submittedName>
        <fullName evidence="7">Choline dehydrogenase</fullName>
    </submittedName>
</protein>
<dbReference type="Gene3D" id="3.30.560.10">
    <property type="entry name" value="Glucose Oxidase, domain 3"/>
    <property type="match status" value="1"/>
</dbReference>
<comment type="cofactor">
    <cofactor evidence="1 5">
        <name>FAD</name>
        <dbReference type="ChEBI" id="CHEBI:57692"/>
    </cofactor>
</comment>
<dbReference type="SUPFAM" id="SSF51905">
    <property type="entry name" value="FAD/NAD(P)-binding domain"/>
    <property type="match status" value="1"/>
</dbReference>